<proteinExistence type="predicted"/>
<dbReference type="RefSeq" id="WP_153509158.1">
    <property type="nucleotide sequence ID" value="NZ_CP045652.1"/>
</dbReference>
<dbReference type="AlphaFoldDB" id="A0A5Q0Q6G6"/>
<dbReference type="KEGG" id="sphe:GFH32_00155"/>
<evidence type="ECO:0008006" key="3">
    <source>
        <dbReference type="Google" id="ProtNLM"/>
    </source>
</evidence>
<accession>A0A5Q0Q6G6</accession>
<sequence>MSKTRLFALLGVFIMLAAILTNPSKDKINDELRNRAKEILEKQLKYEHKDAVEFGMMLFGDRVVEEFVNTYVQTKNYYLFSLCEVNWNGEKVTVGGGAFSKVWISPKLDEKANELIKALKTQ</sequence>
<dbReference type="Proteomes" id="UP000326921">
    <property type="component" value="Chromosome"/>
</dbReference>
<name>A0A5Q0Q6G6_9SPHI</name>
<evidence type="ECO:0000313" key="2">
    <source>
        <dbReference type="Proteomes" id="UP000326921"/>
    </source>
</evidence>
<protein>
    <recommendedName>
        <fullName evidence="3">DUF4359 domain-containing protein</fullName>
    </recommendedName>
</protein>
<reference evidence="1 2" key="1">
    <citation type="submission" date="2019-10" db="EMBL/GenBank/DDBJ databases">
        <authorList>
            <person name="Dong K."/>
        </authorList>
    </citation>
    <scope>NUCLEOTIDE SEQUENCE [LARGE SCALE GENOMIC DNA]</scope>
    <source>
        <strain evidence="2">dk4302</strain>
    </source>
</reference>
<dbReference type="EMBL" id="CP045652">
    <property type="protein sequence ID" value="QGA24834.1"/>
    <property type="molecule type" value="Genomic_DNA"/>
</dbReference>
<gene>
    <name evidence="1" type="ORF">GFH32_00155</name>
</gene>
<keyword evidence="2" id="KW-1185">Reference proteome</keyword>
<organism evidence="1 2">
    <name type="scientific">Sphingobacterium zhuxiongii</name>
    <dbReference type="NCBI Taxonomy" id="2662364"/>
    <lineage>
        <taxon>Bacteria</taxon>
        <taxon>Pseudomonadati</taxon>
        <taxon>Bacteroidota</taxon>
        <taxon>Sphingobacteriia</taxon>
        <taxon>Sphingobacteriales</taxon>
        <taxon>Sphingobacteriaceae</taxon>
        <taxon>Sphingobacterium</taxon>
    </lineage>
</organism>
<evidence type="ECO:0000313" key="1">
    <source>
        <dbReference type="EMBL" id="QGA24834.1"/>
    </source>
</evidence>